<feature type="domain" description="Ig-like" evidence="4">
    <location>
        <begin position="1853"/>
        <end position="1930"/>
    </location>
</feature>
<dbReference type="InterPro" id="IPR051172">
    <property type="entry name" value="Chlamydia_OmcB"/>
</dbReference>
<feature type="compositionally biased region" description="Low complexity" evidence="1">
    <location>
        <begin position="1676"/>
        <end position="1698"/>
    </location>
</feature>
<dbReference type="InterPro" id="IPR001434">
    <property type="entry name" value="OmcB-like_DUF11"/>
</dbReference>
<feature type="domain" description="Ig-like" evidence="4">
    <location>
        <begin position="1942"/>
        <end position="2011"/>
    </location>
</feature>
<dbReference type="PANTHER" id="PTHR34819">
    <property type="entry name" value="LARGE CYSTEINE-RICH PERIPLASMIC PROTEIN OMCB"/>
    <property type="match status" value="1"/>
</dbReference>
<dbReference type="InterPro" id="IPR044023">
    <property type="entry name" value="Ig_7"/>
</dbReference>
<feature type="signal peptide" evidence="2">
    <location>
        <begin position="1"/>
        <end position="31"/>
    </location>
</feature>
<dbReference type="EMBL" id="FORU01000012">
    <property type="protein sequence ID" value="SFJ65662.1"/>
    <property type="molecule type" value="Genomic_DNA"/>
</dbReference>
<feature type="domain" description="DUF11" evidence="3">
    <location>
        <begin position="1723"/>
        <end position="1832"/>
    </location>
</feature>
<accession>A0A1I3T562</accession>
<evidence type="ECO:0000259" key="3">
    <source>
        <dbReference type="Pfam" id="PF01345"/>
    </source>
</evidence>
<dbReference type="PANTHER" id="PTHR34819:SF3">
    <property type="entry name" value="CELL SURFACE PROTEIN"/>
    <property type="match status" value="1"/>
</dbReference>
<dbReference type="Gene3D" id="2.60.40.740">
    <property type="match status" value="2"/>
</dbReference>
<dbReference type="Gene3D" id="2.60.40.10">
    <property type="entry name" value="Immunoglobulins"/>
    <property type="match status" value="2"/>
</dbReference>
<keyword evidence="6" id="KW-1185">Reference proteome</keyword>
<evidence type="ECO:0000256" key="1">
    <source>
        <dbReference type="SAM" id="MobiDB-lite"/>
    </source>
</evidence>
<dbReference type="Pfam" id="PF19081">
    <property type="entry name" value="Ig_7"/>
    <property type="match status" value="2"/>
</dbReference>
<dbReference type="STRING" id="1150112.SAMN04487893_11268"/>
<reference evidence="6" key="1">
    <citation type="submission" date="2016-10" db="EMBL/GenBank/DDBJ databases">
        <authorList>
            <person name="Varghese N."/>
            <person name="Submissions S."/>
        </authorList>
    </citation>
    <scope>NUCLEOTIDE SEQUENCE [LARGE SCALE GENOMIC DNA]</scope>
    <source>
        <strain evidence="6">DSM 26542</strain>
    </source>
</reference>
<sequence>MKQQTTFFQMKFARILSCFLLMLFCSSTFYGQTEDYATVLNGNSSSGVTSPGNAVSSSTIDFATMDVAGGLLGGGSGYLQVGFVENRSLGESVFVKISKPETSGLDLGNLLGGLLGLAGNQIKGELRLNSGAAISNVTTEMFMGKDGFYYLKVTPSNGSVYNSVRIHIAPGILTTIKFNVYYAYTLSGVTPCSAPVFTDEGKVTGISVNLGQTVKNPSFAIDENTSSYSEISTGTLAVAASAAQNVYFPALSEPISILKVRLGIASSTLNLDLLGAYKIRAYNGNLLVQEFPLQSGLINGLDLLGILGKGGANTVSFNVTNGAYNRVEIGLFTTVGLNLGAATLRIYDVSRTSATCPPPLPTVSPLFNPICASNTVVSSEYVDDVANAVDANFDSYASIRSGSGILLGLGNQSGHLEAKFDSPVPAGKTTYVRIDYDKDVLSSLLAGSIGNVVSGLVNGLLLGNHYFEIQLRNGSTETLNTSSANLFSSSNGQVKLVRDKEGRYYIAIKAINAFTNIRITDKTDAVVGVLAPDKFLNIYSICFDNASDICNQAFSTSYDGSGITLGLLNLGKTGVINPQYAIDGSDTTFSEINLGLLSVAGSMSQYIHYNSLSDPHGVFKIKLALAASKTLNVDLLGAYEVLAYNGANEVYRKTLSAGLLNGTDLLGLLGGSETTITFAPGKAFDRIEIRVNGLLNVSAFESAVKVFDVKRFGSVGSACPDPSFVLPSATQDPFEIPACNATIVDSKYADYPWLAADGNNESYATLTASSGALLGIGAYSGFLEYEFPTAIPANKTTYIRVDMDGNLLGRLVSGTLGALVNNVGGLLLGNHYFTVEAKTSQTGGTTVLNGSSASGFSGTSGGDLRIVQDNIGRYYIAVTPNQAYKNIKITEHFPSLVGTTQDGATMKIFEACHEIGINNCLPAQFTSFDQTGLSLGLLNGAGVKDADHAISINSSDYSEISTGTVAIAAQVSQRIYFNKLSTVGDELKVRLQMDPSSLASVDLLGNYKIVTYNGSAVAETFTLQQGLINNLNLLNLFKSGGIQTLTYETTKVYDRVDVVVGSLVNVALSPALRLYGVKRIGAGCPETTTPSPFESPTCATTLLGASNADDVDNLFDDDFDSYATLNSGAGLLLGLGNKFEGFVELGFDAPVPADKTAYVRIDYEPTLLNALLGGSLGGALADLVNGVLLGNHYFSVEVKNGATSLFTASSNNGFSGNTEKVRIVQDIAGRYYIAVTAGVPFTSIKITDHTDSVAGLLAQPNTMNVYGVCFDSPIDACAPVFGTSYDGSGITLDVAGISGVKNANHAIDTNTTNFSEISLGTVAVAGSIKQIIFFNQLADATDVVKVKIATGAGAVDLAVLGNFEIKAYKGAVEVAELDWNNGLINGVNVLNLLNTGSATEIPFKPGVPFDRISVGINTLLQASVMPNLKLYSVTKDCTIINPEFVSWKSADKTSVKGGEELKYTIHVRNTGAIDIQDVIVKDMLPANTTYVSGGTFAAGIVSFPALDVAVGETKTVTFKVKVDSNLTGITEILNLATVNGVAAFPPLSNNPNEPDTTALPGTKTPVEQIKSVVSWKAYDVNGDNTITAVSGGEDVAYHIYVRNTGNQNLTNVTISDVLPVGLKWKSGGVHAGGTVTFTIASLAVGATSPSLNFVATVNNDLTGVTEIKNIAKVKASPTSPESESFPPVDNTNPTEPNTTIPGTVLDVTPIHDVEISKVGVSNNTTSNAQAQLGDEIVYTITVKNVGNKTLNNLVVTDVLPGSLTISSVNLGSFTGNTFTYTIPTLAVGGDVTFTITTSVDDLNGGLITEIENTATIKYRNEANTADKTESATHTMLTSCTPILADKITLAPTSLEVCAGISFNVTASTSLIGLVNPVYKWYTNAALTGTPIVGSVLTTSVTQTTTFYVTLEADGYCFTTPAASVKITVLPEAGIPTISATGGITSTCQGESIGLTATATGATSYKWYKDGTAISGATGATYNATESGEYNVTALNATGCESDESAAIEITIHDLPTKPMVTPDGSIEICEGEFVKLITASVGDAYRWYKDGVEISENILQDPTDPNSPVIGVVYADQQFIEVSKSGSYSVKVFNNNGCESVLSDATTVSVNPTPELTVNGNQLIYVAKGANITWPVVTTDIGTITWYHNGAVVTTLPATIATPGVYTYTVVGSSGSCYSTETVIVNVYDDEGCPPGTVRTYANSQSWGSIITGGVTNEANAANGNPKTYSTITTGLGLLGIGTTWQTLFFPEKVAAGTPVTIKLGKEYSGVVLAGGLSVVGVYKDGLGTPFDIGTLKPVQGGLLDLLAADNVIEFTFVPSDVSGTKAYDGVRISVGALLSVAQSAKVYGAYITKPGSPSCNPIDSTTNPNVIDVLHGVEDIGVGLASATASVVDPWNAVDNDLNSYALISRGVAVANRATLTAVFKQPTTKGDQLQIILETPANPILSLELIKGYTIQRFMGNQPVGPALDSGSSILDLKLLGLLGGFNDRVKILVAPFDEPYDRVKISYGSVVGVLGNATKIFDMSISPSLDYGAVNGDLTLCTIDSLVFKSMDDCTIYEVYTSERGMEKLATTDGLTFKLPVNISAGEHTFYVQAIRSGCLIGSRTPIKVTLEKCSKDCIISNPMLTNKIKK</sequence>
<dbReference type="RefSeq" id="WP_090679963.1">
    <property type="nucleotide sequence ID" value="NZ_FORU01000012.1"/>
</dbReference>
<dbReference type="InterPro" id="IPR047589">
    <property type="entry name" value="DUF11_rpt"/>
</dbReference>
<keyword evidence="2" id="KW-0732">Signal</keyword>
<name>A0A1I3T562_9FLAO</name>
<evidence type="ECO:0000313" key="6">
    <source>
        <dbReference type="Proteomes" id="UP000243887"/>
    </source>
</evidence>
<feature type="region of interest" description="Disordered" evidence="1">
    <location>
        <begin position="1674"/>
        <end position="1698"/>
    </location>
</feature>
<proteinExistence type="predicted"/>
<gene>
    <name evidence="5" type="ORF">SAMN04487893_11268</name>
</gene>
<dbReference type="InterPro" id="IPR013783">
    <property type="entry name" value="Ig-like_fold"/>
</dbReference>
<evidence type="ECO:0000259" key="4">
    <source>
        <dbReference type="Pfam" id="PF19081"/>
    </source>
</evidence>
<dbReference type="OrthoDB" id="1236981at2"/>
<protein>
    <submittedName>
        <fullName evidence="5">Conserved repeat domain-containing protein</fullName>
    </submittedName>
</protein>
<evidence type="ECO:0000313" key="5">
    <source>
        <dbReference type="EMBL" id="SFJ65662.1"/>
    </source>
</evidence>
<evidence type="ECO:0000256" key="2">
    <source>
        <dbReference type="SAM" id="SignalP"/>
    </source>
</evidence>
<feature type="chain" id="PRO_5017420115" evidence="2">
    <location>
        <begin position="32"/>
        <end position="2634"/>
    </location>
</feature>
<dbReference type="Pfam" id="PF01345">
    <property type="entry name" value="DUF11"/>
    <property type="match status" value="3"/>
</dbReference>
<feature type="domain" description="DUF11" evidence="3">
    <location>
        <begin position="1587"/>
        <end position="1679"/>
    </location>
</feature>
<dbReference type="NCBIfam" id="TIGR01451">
    <property type="entry name" value="B_ant_repeat"/>
    <property type="match status" value="3"/>
</dbReference>
<dbReference type="Proteomes" id="UP000243887">
    <property type="component" value="Unassembled WGS sequence"/>
</dbReference>
<feature type="domain" description="DUF11" evidence="3">
    <location>
        <begin position="1448"/>
        <end position="1550"/>
    </location>
</feature>
<organism evidence="5 6">
    <name type="scientific">Myroides guanonis</name>
    <dbReference type="NCBI Taxonomy" id="1150112"/>
    <lineage>
        <taxon>Bacteria</taxon>
        <taxon>Pseudomonadati</taxon>
        <taxon>Bacteroidota</taxon>
        <taxon>Flavobacteriia</taxon>
        <taxon>Flavobacteriales</taxon>
        <taxon>Flavobacteriaceae</taxon>
        <taxon>Myroides</taxon>
    </lineage>
</organism>